<name>T1KC74_TETUR</name>
<sequence length="48" mass="5633">MIWTHQQLGCEIIKQLRKKGSRNNRVGLISLTTQTLDKCIYQFIMNPI</sequence>
<dbReference type="EMBL" id="CAEY01001958">
    <property type="status" value="NOT_ANNOTATED_CDS"/>
    <property type="molecule type" value="Genomic_DNA"/>
</dbReference>
<keyword evidence="2" id="KW-1185">Reference proteome</keyword>
<protein>
    <submittedName>
        <fullName evidence="1">Uncharacterized protein</fullName>
    </submittedName>
</protein>
<accession>T1KC74</accession>
<dbReference type="EnsemblMetazoa" id="tetur08g06620.1">
    <property type="protein sequence ID" value="tetur08g06620.1"/>
    <property type="gene ID" value="tetur08g06620"/>
</dbReference>
<proteinExistence type="predicted"/>
<evidence type="ECO:0000313" key="2">
    <source>
        <dbReference type="Proteomes" id="UP000015104"/>
    </source>
</evidence>
<reference evidence="2" key="1">
    <citation type="submission" date="2011-08" db="EMBL/GenBank/DDBJ databases">
        <authorList>
            <person name="Rombauts S."/>
        </authorList>
    </citation>
    <scope>NUCLEOTIDE SEQUENCE</scope>
    <source>
        <strain evidence="2">London</strain>
    </source>
</reference>
<reference evidence="1" key="2">
    <citation type="submission" date="2015-06" db="UniProtKB">
        <authorList>
            <consortium name="EnsemblMetazoa"/>
        </authorList>
    </citation>
    <scope>IDENTIFICATION</scope>
</reference>
<dbReference type="AlphaFoldDB" id="T1KC74"/>
<dbReference type="Proteomes" id="UP000015104">
    <property type="component" value="Unassembled WGS sequence"/>
</dbReference>
<evidence type="ECO:0000313" key="1">
    <source>
        <dbReference type="EnsemblMetazoa" id="tetur08g06620.1"/>
    </source>
</evidence>
<dbReference type="HOGENOM" id="CLU_3160581_0_0_1"/>
<organism evidence="1 2">
    <name type="scientific">Tetranychus urticae</name>
    <name type="common">Two-spotted spider mite</name>
    <dbReference type="NCBI Taxonomy" id="32264"/>
    <lineage>
        <taxon>Eukaryota</taxon>
        <taxon>Metazoa</taxon>
        <taxon>Ecdysozoa</taxon>
        <taxon>Arthropoda</taxon>
        <taxon>Chelicerata</taxon>
        <taxon>Arachnida</taxon>
        <taxon>Acari</taxon>
        <taxon>Acariformes</taxon>
        <taxon>Trombidiformes</taxon>
        <taxon>Prostigmata</taxon>
        <taxon>Eleutherengona</taxon>
        <taxon>Raphignathae</taxon>
        <taxon>Tetranychoidea</taxon>
        <taxon>Tetranychidae</taxon>
        <taxon>Tetranychus</taxon>
    </lineage>
</organism>